<name>A0A2K2DGS8_BRADI</name>
<accession>A0A2K2DGS8</accession>
<reference evidence="2" key="3">
    <citation type="submission" date="2018-08" db="UniProtKB">
        <authorList>
            <consortium name="EnsemblPlants"/>
        </authorList>
    </citation>
    <scope>IDENTIFICATION</scope>
    <source>
        <strain evidence="2">cv. Bd21</strain>
    </source>
</reference>
<keyword evidence="3" id="KW-1185">Reference proteome</keyword>
<evidence type="ECO:0000313" key="1">
    <source>
        <dbReference type="EMBL" id="PNT73482.1"/>
    </source>
</evidence>
<dbReference type="EnsemblPlants" id="PNT73482">
    <property type="protein sequence ID" value="PNT73482"/>
    <property type="gene ID" value="BRADI_2g59083v3"/>
</dbReference>
<dbReference type="AlphaFoldDB" id="A0A2K2DGS8"/>
<evidence type="ECO:0000313" key="2">
    <source>
        <dbReference type="EnsemblPlants" id="PNT73482"/>
    </source>
</evidence>
<organism evidence="1">
    <name type="scientific">Brachypodium distachyon</name>
    <name type="common">Purple false brome</name>
    <name type="synonym">Trachynia distachya</name>
    <dbReference type="NCBI Taxonomy" id="15368"/>
    <lineage>
        <taxon>Eukaryota</taxon>
        <taxon>Viridiplantae</taxon>
        <taxon>Streptophyta</taxon>
        <taxon>Embryophyta</taxon>
        <taxon>Tracheophyta</taxon>
        <taxon>Spermatophyta</taxon>
        <taxon>Magnoliopsida</taxon>
        <taxon>Liliopsida</taxon>
        <taxon>Poales</taxon>
        <taxon>Poaceae</taxon>
        <taxon>BOP clade</taxon>
        <taxon>Pooideae</taxon>
        <taxon>Stipodae</taxon>
        <taxon>Brachypodieae</taxon>
        <taxon>Brachypodium</taxon>
    </lineage>
</organism>
<protein>
    <submittedName>
        <fullName evidence="1 2">Uncharacterized protein</fullName>
    </submittedName>
</protein>
<gene>
    <name evidence="1" type="ORF">BRADI_2g59083v3</name>
</gene>
<dbReference type="Gramene" id="PNT73482">
    <property type="protein sequence ID" value="PNT73482"/>
    <property type="gene ID" value="BRADI_2g59083v3"/>
</dbReference>
<reference evidence="1" key="2">
    <citation type="submission" date="2017-06" db="EMBL/GenBank/DDBJ databases">
        <title>WGS assembly of Brachypodium distachyon.</title>
        <authorList>
            <consortium name="The International Brachypodium Initiative"/>
            <person name="Lucas S."/>
            <person name="Harmon-Smith M."/>
            <person name="Lail K."/>
            <person name="Tice H."/>
            <person name="Grimwood J."/>
            <person name="Bruce D."/>
            <person name="Barry K."/>
            <person name="Shu S."/>
            <person name="Lindquist E."/>
            <person name="Wang M."/>
            <person name="Pitluck S."/>
            <person name="Vogel J.P."/>
            <person name="Garvin D.F."/>
            <person name="Mockler T.C."/>
            <person name="Schmutz J."/>
            <person name="Rokhsar D."/>
            <person name="Bevan M.W."/>
        </authorList>
    </citation>
    <scope>NUCLEOTIDE SEQUENCE</scope>
    <source>
        <strain evidence="1">Bd21</strain>
    </source>
</reference>
<dbReference type="Proteomes" id="UP000008810">
    <property type="component" value="Chromosome 2"/>
</dbReference>
<dbReference type="EMBL" id="CM000881">
    <property type="protein sequence ID" value="PNT73482.1"/>
    <property type="molecule type" value="Genomic_DNA"/>
</dbReference>
<sequence length="62" mass="7030">MDPMLFFSWKEMTPLTYQQACRQSQRRLKASADAGRLEINLAVKGGCRQEAQEINQVGKKAT</sequence>
<proteinExistence type="predicted"/>
<dbReference type="InParanoid" id="A0A2K2DGS8"/>
<reference evidence="1 2" key="1">
    <citation type="journal article" date="2010" name="Nature">
        <title>Genome sequencing and analysis of the model grass Brachypodium distachyon.</title>
        <authorList>
            <consortium name="International Brachypodium Initiative"/>
        </authorList>
    </citation>
    <scope>NUCLEOTIDE SEQUENCE [LARGE SCALE GENOMIC DNA]</scope>
    <source>
        <strain evidence="1 2">Bd21</strain>
    </source>
</reference>
<evidence type="ECO:0000313" key="3">
    <source>
        <dbReference type="Proteomes" id="UP000008810"/>
    </source>
</evidence>